<dbReference type="EMBL" id="CP050066">
    <property type="protein sequence ID" value="QIP05507.1"/>
    <property type="molecule type" value="Genomic_DNA"/>
</dbReference>
<accession>A0A6G8ZZ66</accession>
<reference evidence="2 3" key="1">
    <citation type="journal article" date="2020" name="Int. J. Syst. Evol. Microbiol.">
        <title>Description and complete genome sequences of Bradyrhizobium symbiodeficiens sp. nov., a non-symbiotic bacterium associated with legumes native to Canada.</title>
        <authorList>
            <person name="Bromfield E.S.P."/>
            <person name="Cloutier S."/>
            <person name="Nguyen H.D.T."/>
        </authorList>
    </citation>
    <scope>NUCLEOTIDE SEQUENCE [LARGE SCALE GENOMIC DNA]</scope>
    <source>
        <strain evidence="2 3">101S1MB</strain>
    </source>
</reference>
<keyword evidence="2" id="KW-0378">Hydrolase</keyword>
<protein>
    <submittedName>
        <fullName evidence="2">Alpha/beta fold hydrolase</fullName>
    </submittedName>
</protein>
<dbReference type="Gene3D" id="3.40.50.1820">
    <property type="entry name" value="alpha/beta hydrolase"/>
    <property type="match status" value="1"/>
</dbReference>
<evidence type="ECO:0000313" key="3">
    <source>
        <dbReference type="Proteomes" id="UP000500895"/>
    </source>
</evidence>
<dbReference type="RefSeq" id="WP_166466847.1">
    <property type="nucleotide sequence ID" value="NZ_CP050066.2"/>
</dbReference>
<feature type="domain" description="Serine aminopeptidase S33" evidence="1">
    <location>
        <begin position="46"/>
        <end position="140"/>
    </location>
</feature>
<dbReference type="GO" id="GO:0016787">
    <property type="term" value="F:hydrolase activity"/>
    <property type="evidence" value="ECO:0007669"/>
    <property type="project" value="UniProtKB-KW"/>
</dbReference>
<dbReference type="Pfam" id="PF12146">
    <property type="entry name" value="Hydrolase_4"/>
    <property type="match status" value="1"/>
</dbReference>
<proteinExistence type="predicted"/>
<sequence length="235" mass="25925">MTAFHFGDRQRRLFGFYEPAREDFTKVQAALLCHPMGNEQVFAYRTMRQLATRLVRAGFHVLRFDYFGTGDSYGDTGEGSFEGWCGDIETAIEELKDISGATKVDMIGLRLGANLSAQVAQQNPDEIDRLILWEPLAAGALARAARECSTDQVNVGPEMLRSDIAEYLARSSISGKAALLPPRTLLLLTEQPPSPVEFGSLAAEYIADTPAWIEERLTTGSIPAEALQRIVGWLQ</sequence>
<organism evidence="2 3">
    <name type="scientific">Bradyrhizobium symbiodeficiens</name>
    <dbReference type="NCBI Taxonomy" id="1404367"/>
    <lineage>
        <taxon>Bacteria</taxon>
        <taxon>Pseudomonadati</taxon>
        <taxon>Pseudomonadota</taxon>
        <taxon>Alphaproteobacteria</taxon>
        <taxon>Hyphomicrobiales</taxon>
        <taxon>Nitrobacteraceae</taxon>
        <taxon>Bradyrhizobium</taxon>
    </lineage>
</organism>
<evidence type="ECO:0000259" key="1">
    <source>
        <dbReference type="Pfam" id="PF12146"/>
    </source>
</evidence>
<dbReference type="InterPro" id="IPR029058">
    <property type="entry name" value="AB_hydrolase_fold"/>
</dbReference>
<evidence type="ECO:0000313" key="2">
    <source>
        <dbReference type="EMBL" id="QIP05507.1"/>
    </source>
</evidence>
<dbReference type="SUPFAM" id="SSF53474">
    <property type="entry name" value="alpha/beta-Hydrolases"/>
    <property type="match status" value="1"/>
</dbReference>
<name>A0A6G8ZZ66_9BRAD</name>
<gene>
    <name evidence="2" type="ORF">HAV00_04230</name>
</gene>
<dbReference type="InterPro" id="IPR022742">
    <property type="entry name" value="Hydrolase_4"/>
</dbReference>
<dbReference type="Proteomes" id="UP000500895">
    <property type="component" value="Chromosome"/>
</dbReference>
<dbReference type="AlphaFoldDB" id="A0A6G8ZZ66"/>